<evidence type="ECO:0000313" key="6">
    <source>
        <dbReference type="RefSeq" id="XP_029640002.1"/>
    </source>
</evidence>
<keyword evidence="5" id="KW-1185">Reference proteome</keyword>
<dbReference type="PROSITE" id="PS50102">
    <property type="entry name" value="RRM"/>
    <property type="match status" value="2"/>
</dbReference>
<dbReference type="KEGG" id="osn:115215021"/>
<dbReference type="CDD" id="cd12345">
    <property type="entry name" value="RRM2_SECp43_like"/>
    <property type="match status" value="1"/>
</dbReference>
<reference evidence="6" key="1">
    <citation type="submission" date="2025-08" db="UniProtKB">
        <authorList>
            <consortium name="RefSeq"/>
        </authorList>
    </citation>
    <scope>IDENTIFICATION</scope>
</reference>
<dbReference type="PANTHER" id="PTHR37457:SF3">
    <property type="entry name" value="TRNA SELENOCYSTEINE-ASSOCIATED PROTEIN 1"/>
    <property type="match status" value="1"/>
</dbReference>
<dbReference type="SMART" id="SM00360">
    <property type="entry name" value="RRM"/>
    <property type="match status" value="2"/>
</dbReference>
<dbReference type="Gene3D" id="3.30.70.330">
    <property type="match status" value="2"/>
</dbReference>
<evidence type="ECO:0000256" key="3">
    <source>
        <dbReference type="PROSITE-ProRule" id="PRU00176"/>
    </source>
</evidence>
<sequence>MSATGTSTLWMGDLEPYMDEGFITQAFSYFGETVVSVKIIRNKQTGVPAGYCFVELSSPEMAHRAMLRLNGKIVPNSIPPKRFKLNRASYGKEHLSTPEYSLFVGDLSDDVDDYELYSAFSKCFRSCSAAKVVLDNYGRSKGYGFVRFTDESEQQKAMFEMQHVSIGRRPIRVSLATPKRPPPPDVPGTQSAQQYSQYYQQYQQYQYYQSWSAYSQYYSQFGYPYAGGYTTDHVQDYYDQGTDEEMEMLEDPILEIDVDKVNAEFIEQSEEIFEALDDSRWQPIDNVMTTLSQVATAVLSPSPPSPTSDVVAAAATVAATAAVATPIIA</sequence>
<dbReference type="InterPro" id="IPR040434">
    <property type="entry name" value="TSAP1"/>
</dbReference>
<dbReference type="Pfam" id="PF17654">
    <property type="entry name" value="Trnau1ap"/>
    <property type="match status" value="1"/>
</dbReference>
<dbReference type="SUPFAM" id="SSF54928">
    <property type="entry name" value="RNA-binding domain, RBD"/>
    <property type="match status" value="2"/>
</dbReference>
<dbReference type="RefSeq" id="XP_029640002.1">
    <property type="nucleotide sequence ID" value="XM_029784142.2"/>
</dbReference>
<dbReference type="Pfam" id="PF00076">
    <property type="entry name" value="RRM_1"/>
    <property type="match status" value="2"/>
</dbReference>
<feature type="domain" description="RRM" evidence="4">
    <location>
        <begin position="7"/>
        <end position="90"/>
    </location>
</feature>
<proteinExistence type="inferred from homology"/>
<evidence type="ECO:0000256" key="1">
    <source>
        <dbReference type="ARBA" id="ARBA00008920"/>
    </source>
</evidence>
<dbReference type="Proteomes" id="UP000515154">
    <property type="component" value="Linkage group LG8"/>
</dbReference>
<name>A0A6P7SNJ9_9MOLL</name>
<dbReference type="InterPro" id="IPR000504">
    <property type="entry name" value="RRM_dom"/>
</dbReference>
<comment type="similarity">
    <text evidence="1">Belongs to the RRM TRSPAP family.</text>
</comment>
<dbReference type="InterPro" id="IPR035979">
    <property type="entry name" value="RBD_domain_sf"/>
</dbReference>
<evidence type="ECO:0000259" key="4">
    <source>
        <dbReference type="PROSITE" id="PS50102"/>
    </source>
</evidence>
<organism evidence="5 6">
    <name type="scientific">Octopus sinensis</name>
    <name type="common">East Asian common octopus</name>
    <dbReference type="NCBI Taxonomy" id="2607531"/>
    <lineage>
        <taxon>Eukaryota</taxon>
        <taxon>Metazoa</taxon>
        <taxon>Spiralia</taxon>
        <taxon>Lophotrochozoa</taxon>
        <taxon>Mollusca</taxon>
        <taxon>Cephalopoda</taxon>
        <taxon>Coleoidea</taxon>
        <taxon>Octopodiformes</taxon>
        <taxon>Octopoda</taxon>
        <taxon>Incirrata</taxon>
        <taxon>Octopodidae</taxon>
        <taxon>Octopus</taxon>
    </lineage>
</organism>
<gene>
    <name evidence="6" type="primary">LOC115215021</name>
</gene>
<dbReference type="InterPro" id="IPR012677">
    <property type="entry name" value="Nucleotide-bd_a/b_plait_sf"/>
</dbReference>
<feature type="domain" description="RRM" evidence="4">
    <location>
        <begin position="100"/>
        <end position="178"/>
    </location>
</feature>
<dbReference type="InterPro" id="IPR041085">
    <property type="entry name" value="TSAP1_C"/>
</dbReference>
<evidence type="ECO:0000313" key="5">
    <source>
        <dbReference type="Proteomes" id="UP000515154"/>
    </source>
</evidence>
<evidence type="ECO:0000256" key="2">
    <source>
        <dbReference type="ARBA" id="ARBA00033477"/>
    </source>
</evidence>
<accession>A0A6P7SNJ9</accession>
<dbReference type="PANTHER" id="PTHR37457">
    <property type="entry name" value="TRNA SELENOCYSTEINE 1-ASSOCIATED PROTEIN 1-RELATED"/>
    <property type="match status" value="1"/>
</dbReference>
<dbReference type="GO" id="GO:0003723">
    <property type="term" value="F:RNA binding"/>
    <property type="evidence" value="ECO:0007669"/>
    <property type="project" value="UniProtKB-UniRule"/>
</dbReference>
<dbReference type="FunFam" id="3.30.70.330:FF:000159">
    <property type="entry name" value="tRNA selenocysteine 1-associated protein 1"/>
    <property type="match status" value="1"/>
</dbReference>
<keyword evidence="3" id="KW-0694">RNA-binding</keyword>
<dbReference type="CDD" id="cd12610">
    <property type="entry name" value="RRM1_SECp43"/>
    <property type="match status" value="1"/>
</dbReference>
<dbReference type="AlphaFoldDB" id="A0A6P7SNJ9"/>
<protein>
    <recommendedName>
        <fullName evidence="2">tRNA selenocysteine-associated protein 1</fullName>
    </recommendedName>
</protein>